<dbReference type="OrthoDB" id="555818at2"/>
<dbReference type="HOGENOM" id="CLU_146040_0_0_3"/>
<dbReference type="RefSeq" id="WP_011125878.1">
    <property type="nucleotide sequence ID" value="NC_005042.1"/>
</dbReference>
<dbReference type="AlphaFoldDB" id="Q7V9U5"/>
<reference evidence="1 2" key="1">
    <citation type="journal article" date="2003" name="Proc. Natl. Acad. Sci. U.S.A.">
        <title>Genome sequence of the cyanobacterium Prochlorococcus marinus SS120, a nearly minimal oxyphototrophic genome.</title>
        <authorList>
            <person name="Dufresne A."/>
            <person name="Salanoubat M."/>
            <person name="Partensky F."/>
            <person name="Artiguenave F."/>
            <person name="Axmann I.M."/>
            <person name="Barbe V."/>
            <person name="Duprat S."/>
            <person name="Galperin M.Y."/>
            <person name="Koonin E.V."/>
            <person name="Le Gall F."/>
            <person name="Makarova K.S."/>
            <person name="Ostrowski M."/>
            <person name="Oztas S."/>
            <person name="Robert C."/>
            <person name="Rogozin I.B."/>
            <person name="Scanlan D.J."/>
            <person name="Tandeau de Marsac N."/>
            <person name="Weissenbach J."/>
            <person name="Wincker P."/>
            <person name="Wolf Y.I."/>
            <person name="Hess W.R."/>
        </authorList>
    </citation>
    <scope>NUCLEOTIDE SEQUENCE [LARGE SCALE GENOMIC DNA]</scope>
    <source>
        <strain evidence="2">SARG / CCMP1375 / SS120</strain>
    </source>
</reference>
<organism evidence="1 2">
    <name type="scientific">Prochlorococcus marinus (strain SARG / CCMP1375 / SS120)</name>
    <dbReference type="NCBI Taxonomy" id="167539"/>
    <lineage>
        <taxon>Bacteria</taxon>
        <taxon>Bacillati</taxon>
        <taxon>Cyanobacteriota</taxon>
        <taxon>Cyanophyceae</taxon>
        <taxon>Synechococcales</taxon>
        <taxon>Prochlorococcaceae</taxon>
        <taxon>Prochlorococcus</taxon>
    </lineage>
</organism>
<sequence length="150" mass="16738">MFPFQNPKSSKLPLGFFLELNEAPTAQELNRLLSRCNADTYSSRKLSLALNNSYCNLSILQDKTFKLFGFVRITSDKGLNANLWDLVAAPGDNQKKFLAVLIHHALAIIRKDLPGCSVSVSAPIISIRPLEEEGFIIDPSGIRTMAYRIR</sequence>
<dbReference type="STRING" id="167539.Pro_1729"/>
<dbReference type="KEGG" id="pma:Pro_1729"/>
<keyword evidence="2" id="KW-1185">Reference proteome</keyword>
<protein>
    <submittedName>
        <fullName evidence="1">GNAT family acetyltransferase</fullName>
    </submittedName>
</protein>
<name>Q7V9U5_PROMA</name>
<gene>
    <name evidence="1" type="ordered locus">Pro_1729</name>
</gene>
<evidence type="ECO:0000313" key="1">
    <source>
        <dbReference type="EMBL" id="AAQ00773.1"/>
    </source>
</evidence>
<dbReference type="PATRIC" id="fig|167539.5.peg.1824"/>
<dbReference type="eggNOG" id="COG0456">
    <property type="taxonomic scope" value="Bacteria"/>
</dbReference>
<proteinExistence type="predicted"/>
<dbReference type="Proteomes" id="UP000001420">
    <property type="component" value="Chromosome"/>
</dbReference>
<accession>Q7V9U5</accession>
<evidence type="ECO:0000313" key="2">
    <source>
        <dbReference type="Proteomes" id="UP000001420"/>
    </source>
</evidence>
<dbReference type="Gene3D" id="3.40.630.30">
    <property type="match status" value="1"/>
</dbReference>
<dbReference type="EMBL" id="AE017126">
    <property type="protein sequence ID" value="AAQ00773.1"/>
    <property type="molecule type" value="Genomic_DNA"/>
</dbReference>
<dbReference type="EnsemblBacteria" id="AAQ00773">
    <property type="protein sequence ID" value="AAQ00773"/>
    <property type="gene ID" value="Pro_1729"/>
</dbReference>